<keyword evidence="3" id="KW-1185">Reference proteome</keyword>
<gene>
    <name evidence="2" type="ORF">TvY486_0017240</name>
</gene>
<dbReference type="GO" id="GO:0045324">
    <property type="term" value="P:late endosome to vacuole transport"/>
    <property type="evidence" value="ECO:0007669"/>
    <property type="project" value="InterPro"/>
</dbReference>
<evidence type="ECO:0000313" key="2">
    <source>
        <dbReference type="EMBL" id="CCD19013.1"/>
    </source>
</evidence>
<dbReference type="Gene3D" id="2.130.10.10">
    <property type="entry name" value="YVTN repeat-like/Quinoprotein amine dehydrogenase"/>
    <property type="match status" value="1"/>
</dbReference>
<dbReference type="GO" id="GO:0004674">
    <property type="term" value="F:protein serine/threonine kinase activity"/>
    <property type="evidence" value="ECO:0007669"/>
    <property type="project" value="InterPro"/>
</dbReference>
<dbReference type="PANTHER" id="PTHR17583">
    <property type="entry name" value="PHOSPHOINOSITIDE 3-KINASE REGULATORY SUBUNIT 4"/>
    <property type="match status" value="1"/>
</dbReference>
<dbReference type="AlphaFoldDB" id="F9WN97"/>
<evidence type="ECO:0000313" key="3">
    <source>
        <dbReference type="Proteomes" id="UP000009027"/>
    </source>
</evidence>
<keyword evidence="2" id="KW-0808">Transferase</keyword>
<dbReference type="InterPro" id="IPR015943">
    <property type="entry name" value="WD40/YVTN_repeat-like_dom_sf"/>
</dbReference>
<dbReference type="GO" id="GO:0016236">
    <property type="term" value="P:macroautophagy"/>
    <property type="evidence" value="ECO:0007669"/>
    <property type="project" value="InterPro"/>
</dbReference>
<feature type="non-terminal residue" evidence="2">
    <location>
        <position position="1"/>
    </location>
</feature>
<keyword evidence="2" id="KW-0418">Kinase</keyword>
<dbReference type="GO" id="GO:0006623">
    <property type="term" value="P:protein targeting to vacuole"/>
    <property type="evidence" value="ECO:0007669"/>
    <property type="project" value="TreeGrafter"/>
</dbReference>
<proteinExistence type="predicted"/>
<dbReference type="EMBL" id="CAEX01002390">
    <property type="protein sequence ID" value="CCD19013.1"/>
    <property type="molecule type" value="Genomic_DNA"/>
</dbReference>
<feature type="compositionally biased region" description="Low complexity" evidence="1">
    <location>
        <begin position="239"/>
        <end position="249"/>
    </location>
</feature>
<dbReference type="Proteomes" id="UP000009027">
    <property type="component" value="Unassembled WGS sequence"/>
</dbReference>
<accession>F9WN97</accession>
<dbReference type="GO" id="GO:0034272">
    <property type="term" value="C:phosphatidylinositol 3-kinase complex, class III, type II"/>
    <property type="evidence" value="ECO:0007669"/>
    <property type="project" value="TreeGrafter"/>
</dbReference>
<dbReference type="GO" id="GO:0071561">
    <property type="term" value="C:nucleus-vacuole junction"/>
    <property type="evidence" value="ECO:0007669"/>
    <property type="project" value="TreeGrafter"/>
</dbReference>
<dbReference type="SUPFAM" id="SSF50998">
    <property type="entry name" value="Quinoprotein alcohol dehydrogenase-like"/>
    <property type="match status" value="1"/>
</dbReference>
<feature type="region of interest" description="Disordered" evidence="1">
    <location>
        <begin position="232"/>
        <end position="253"/>
    </location>
</feature>
<reference evidence="2 3" key="1">
    <citation type="journal article" date="2012" name="Proc. Natl. Acad. Sci. U.S.A.">
        <title>Antigenic diversity is generated by distinct evolutionary mechanisms in African trypanosome species.</title>
        <authorList>
            <person name="Jackson A.P."/>
            <person name="Berry A."/>
            <person name="Aslett M."/>
            <person name="Allison H.C."/>
            <person name="Burton P."/>
            <person name="Vavrova-Anderson J."/>
            <person name="Brown R."/>
            <person name="Browne H."/>
            <person name="Corton N."/>
            <person name="Hauser H."/>
            <person name="Gamble J."/>
            <person name="Gilderthorp R."/>
            <person name="Marcello L."/>
            <person name="McQuillan J."/>
            <person name="Otto T.D."/>
            <person name="Quail M.A."/>
            <person name="Sanders M.J."/>
            <person name="van Tonder A."/>
            <person name="Ginger M.L."/>
            <person name="Field M.C."/>
            <person name="Barry J.D."/>
            <person name="Hertz-Fowler C."/>
            <person name="Berriman M."/>
        </authorList>
    </citation>
    <scope>NUCLEOTIDE SEQUENCE</scope>
    <source>
        <strain evidence="2 3">Y486</strain>
    </source>
</reference>
<dbReference type="PANTHER" id="PTHR17583:SF0">
    <property type="entry name" value="PHOSPHOINOSITIDE 3-KINASE REGULATORY SUBUNIT 4"/>
    <property type="match status" value="1"/>
</dbReference>
<dbReference type="GO" id="GO:0005770">
    <property type="term" value="C:late endosome"/>
    <property type="evidence" value="ECO:0007669"/>
    <property type="project" value="TreeGrafter"/>
</dbReference>
<organism evidence="2 3">
    <name type="scientific">Trypanosoma vivax (strain Y486)</name>
    <dbReference type="NCBI Taxonomy" id="1055687"/>
    <lineage>
        <taxon>Eukaryota</taxon>
        <taxon>Discoba</taxon>
        <taxon>Euglenozoa</taxon>
        <taxon>Kinetoplastea</taxon>
        <taxon>Metakinetoplastina</taxon>
        <taxon>Trypanosomatida</taxon>
        <taxon>Trypanosomatidae</taxon>
        <taxon>Trypanosoma</taxon>
        <taxon>Duttonella</taxon>
    </lineage>
</organism>
<dbReference type="GO" id="GO:0034271">
    <property type="term" value="C:phosphatidylinositol 3-kinase complex, class III, type I"/>
    <property type="evidence" value="ECO:0007669"/>
    <property type="project" value="TreeGrafter"/>
</dbReference>
<name>F9WN97_TRYVY</name>
<protein>
    <submittedName>
        <fullName evidence="2">Protein kinase</fullName>
    </submittedName>
</protein>
<sequence>EVVTHRSCDGSALTAACCISSDVMLVSTALGSLFAVDRRTGGDVWRSSSDANGVPTSLGPPSGVSSLFCDSRAYGAAVATLGGGVALFDLRFQLLLEQYRLPGANGKQALSPMENPHAILCLCPDTSCASSEQMTSRPGLLLGTRSGTVHHLDLATGKSHIALQPFCTGKATRALLLQPKHAVVFTAGDEMQIRRWCLSSPSRSATVVCPPFSSHSYAKQAAGAIVEVRDKKRQNHTDSAVVSSPASSATQRGVVLPQHHDDAILTLCSLHLKTSSSGSGAGEVHLVSGSRDGRLTVWLNAG</sequence>
<dbReference type="VEuPathDB" id="TriTrypDB:TvY486_0017240"/>
<dbReference type="InterPro" id="IPR045162">
    <property type="entry name" value="Vps15-like"/>
</dbReference>
<dbReference type="InterPro" id="IPR011047">
    <property type="entry name" value="Quinoprotein_ADH-like_sf"/>
</dbReference>
<evidence type="ECO:0000256" key="1">
    <source>
        <dbReference type="SAM" id="MobiDB-lite"/>
    </source>
</evidence>